<feature type="binding site" evidence="8">
    <location>
        <position position="322"/>
    </location>
    <ligand>
        <name>Zn(2+)</name>
        <dbReference type="ChEBI" id="CHEBI:29105"/>
        <label>2</label>
    </ligand>
</feature>
<dbReference type="PIRSF" id="PIRSF001123">
    <property type="entry name" value="PepA_GA"/>
    <property type="match status" value="1"/>
</dbReference>
<dbReference type="EMBL" id="SMAE01000008">
    <property type="protein sequence ID" value="TCS88481.1"/>
    <property type="molecule type" value="Genomic_DNA"/>
</dbReference>
<protein>
    <submittedName>
        <fullName evidence="9">Putative aminopeptidase FrvX</fullName>
    </submittedName>
</protein>
<feature type="binding site" evidence="8">
    <location>
        <position position="69"/>
    </location>
    <ligand>
        <name>Zn(2+)</name>
        <dbReference type="ChEBI" id="CHEBI:29105"/>
        <label>1</label>
    </ligand>
</feature>
<feature type="binding site" evidence="8">
    <location>
        <position position="222"/>
    </location>
    <ligand>
        <name>Zn(2+)</name>
        <dbReference type="ChEBI" id="CHEBI:29105"/>
        <label>2</label>
    </ligand>
</feature>
<dbReference type="InterPro" id="IPR023367">
    <property type="entry name" value="Peptidase_M42_dom2"/>
</dbReference>
<feature type="binding site" evidence="8">
    <location>
        <position position="242"/>
    </location>
    <ligand>
        <name>Zn(2+)</name>
        <dbReference type="ChEBI" id="CHEBI:29105"/>
        <label>1</label>
    </ligand>
</feature>
<evidence type="ECO:0000313" key="9">
    <source>
        <dbReference type="EMBL" id="TCS88481.1"/>
    </source>
</evidence>
<dbReference type="InterPro" id="IPR051464">
    <property type="entry name" value="Peptidase_M42_aminopept"/>
</dbReference>
<dbReference type="CDD" id="cd05657">
    <property type="entry name" value="M42_glucanase_like"/>
    <property type="match status" value="1"/>
</dbReference>
<feature type="active site" description="Proton acceptor" evidence="7">
    <location>
        <position position="221"/>
    </location>
</feature>
<dbReference type="InterPro" id="IPR008007">
    <property type="entry name" value="Peptidase_M42"/>
</dbReference>
<keyword evidence="10" id="KW-1185">Reference proteome</keyword>
<evidence type="ECO:0000256" key="3">
    <source>
        <dbReference type="ARBA" id="ARBA00022670"/>
    </source>
</evidence>
<organism evidence="9 10">
    <name type="scientific">Keratinibaculum paraultunense</name>
    <dbReference type="NCBI Taxonomy" id="1278232"/>
    <lineage>
        <taxon>Bacteria</taxon>
        <taxon>Bacillati</taxon>
        <taxon>Bacillota</taxon>
        <taxon>Tissierellia</taxon>
        <taxon>Tissierellales</taxon>
        <taxon>Tepidimicrobiaceae</taxon>
        <taxon>Keratinibaculum</taxon>
    </lineage>
</organism>
<evidence type="ECO:0000256" key="4">
    <source>
        <dbReference type="ARBA" id="ARBA00022723"/>
    </source>
</evidence>
<dbReference type="Gene3D" id="3.40.630.10">
    <property type="entry name" value="Zn peptidases"/>
    <property type="match status" value="1"/>
</dbReference>
<keyword evidence="2 9" id="KW-0031">Aminopeptidase</keyword>
<proteinExistence type="inferred from homology"/>
<dbReference type="SUPFAM" id="SSF53187">
    <property type="entry name" value="Zn-dependent exopeptidases"/>
    <property type="match status" value="1"/>
</dbReference>
<dbReference type="PANTHER" id="PTHR32481:SF7">
    <property type="entry name" value="AMINOPEPTIDASE YHFE-RELATED"/>
    <property type="match status" value="1"/>
</dbReference>
<evidence type="ECO:0000256" key="8">
    <source>
        <dbReference type="PIRSR" id="PIRSR001123-2"/>
    </source>
</evidence>
<dbReference type="OrthoDB" id="361940at2"/>
<dbReference type="Gene3D" id="2.40.30.40">
    <property type="entry name" value="Peptidase M42, domain 2"/>
    <property type="match status" value="1"/>
</dbReference>
<keyword evidence="5" id="KW-0378">Hydrolase</keyword>
<keyword evidence="3" id="KW-0645">Protease</keyword>
<dbReference type="Proteomes" id="UP000294567">
    <property type="component" value="Unassembled WGS sequence"/>
</dbReference>
<comment type="caution">
    <text evidence="9">The sequence shown here is derived from an EMBL/GenBank/DDBJ whole genome shotgun (WGS) entry which is preliminary data.</text>
</comment>
<reference evidence="9 10" key="1">
    <citation type="submission" date="2019-03" db="EMBL/GenBank/DDBJ databases">
        <title>Genomic Encyclopedia of Type Strains, Phase IV (KMG-IV): sequencing the most valuable type-strain genomes for metagenomic binning, comparative biology and taxonomic classification.</title>
        <authorList>
            <person name="Goeker M."/>
        </authorList>
    </citation>
    <scope>NUCLEOTIDE SEQUENCE [LARGE SCALE GENOMIC DNA]</scope>
    <source>
        <strain evidence="9 10">DSM 26752</strain>
    </source>
</reference>
<sequence>MKIDMKYAIEKLEELLKIPSPSGNTHKAIDFVEKEFKSMGIPTYKTNKGALIGTIEGLDTKKEVTLSGHVDTLGGMVKEIKSNGRLKFTQIGGYVWSTVEGEYVNIESSNGKIYSGTILTTKASSHVHGEETRTIERNMDNMEIRLDEKVSDEEDIEKLGIEVGDFIYFDPRVNVIPSGFIKSRHLDDKAGVISILTIAKYLKDNDITPKYTTNFFISNYEEVGHGASAAIPEKTFEFIAIDMAAPGEGQTSDEFSVTICAKDSSGPYDLELKNRLVKLAKDNDIDYRVDIYPYYGSDGSAALRAGYDFKVGLIGPGVDASHSFERTHRDAIENTIKLGILYLTK</sequence>
<dbReference type="GO" id="GO:0046872">
    <property type="term" value="F:metal ion binding"/>
    <property type="evidence" value="ECO:0007669"/>
    <property type="project" value="UniProtKB-UniRule"/>
</dbReference>
<gene>
    <name evidence="9" type="ORF">EDD65_10813</name>
</gene>
<dbReference type="AlphaFoldDB" id="A0A4R3KX36"/>
<feature type="binding site" evidence="8">
    <location>
        <position position="187"/>
    </location>
    <ligand>
        <name>Zn(2+)</name>
        <dbReference type="ChEBI" id="CHEBI:29105"/>
        <label>1</label>
    </ligand>
</feature>
<dbReference type="SMR" id="A0A4R3KX36"/>
<evidence type="ECO:0000256" key="7">
    <source>
        <dbReference type="PIRSR" id="PIRSR001123-1"/>
    </source>
</evidence>
<dbReference type="Pfam" id="PF05343">
    <property type="entry name" value="Peptidase_M42"/>
    <property type="match status" value="1"/>
</dbReference>
<comment type="similarity">
    <text evidence="1 6">Belongs to the peptidase M42 family.</text>
</comment>
<accession>A0A4R3KX36</accession>
<comment type="cofactor">
    <cofactor evidence="8">
        <name>a divalent metal cation</name>
        <dbReference type="ChEBI" id="CHEBI:60240"/>
    </cofactor>
    <text evidence="8">Binds 2 divalent metal cations per subunit.</text>
</comment>
<evidence type="ECO:0000313" key="10">
    <source>
        <dbReference type="Proteomes" id="UP000294567"/>
    </source>
</evidence>
<evidence type="ECO:0000256" key="2">
    <source>
        <dbReference type="ARBA" id="ARBA00022438"/>
    </source>
</evidence>
<feature type="binding site" evidence="8">
    <location>
        <position position="187"/>
    </location>
    <ligand>
        <name>Zn(2+)</name>
        <dbReference type="ChEBI" id="CHEBI:29105"/>
        <label>2</label>
    </ligand>
</feature>
<dbReference type="SUPFAM" id="SSF101821">
    <property type="entry name" value="Aminopeptidase/glucanase lid domain"/>
    <property type="match status" value="1"/>
</dbReference>
<dbReference type="GO" id="GO:0004177">
    <property type="term" value="F:aminopeptidase activity"/>
    <property type="evidence" value="ECO:0007669"/>
    <property type="project" value="UniProtKB-UniRule"/>
</dbReference>
<keyword evidence="4 8" id="KW-0479">Metal-binding</keyword>
<dbReference type="RefSeq" id="WP_132027963.1">
    <property type="nucleotide sequence ID" value="NZ_CP068564.1"/>
</dbReference>
<evidence type="ECO:0000256" key="1">
    <source>
        <dbReference type="ARBA" id="ARBA00006272"/>
    </source>
</evidence>
<name>A0A4R3KX36_9FIRM</name>
<dbReference type="GO" id="GO:0006508">
    <property type="term" value="P:proteolysis"/>
    <property type="evidence" value="ECO:0007669"/>
    <property type="project" value="UniProtKB-KW"/>
</dbReference>
<dbReference type="PANTHER" id="PTHR32481">
    <property type="entry name" value="AMINOPEPTIDASE"/>
    <property type="match status" value="1"/>
</dbReference>
<evidence type="ECO:0000256" key="5">
    <source>
        <dbReference type="ARBA" id="ARBA00022801"/>
    </source>
</evidence>
<evidence type="ECO:0000256" key="6">
    <source>
        <dbReference type="PIRNR" id="PIRNR001123"/>
    </source>
</evidence>